<evidence type="ECO:0000313" key="2">
    <source>
        <dbReference type="Proteomes" id="UP000470772"/>
    </source>
</evidence>
<keyword evidence="2" id="KW-1185">Reference proteome</keyword>
<evidence type="ECO:0000313" key="1">
    <source>
        <dbReference type="EMBL" id="MUN28990.1"/>
    </source>
</evidence>
<comment type="caution">
    <text evidence="1">The sequence shown here is derived from an EMBL/GenBank/DDBJ whole genome shotgun (WGS) entry which is preliminary data.</text>
</comment>
<dbReference type="OrthoDB" id="42969at2157"/>
<accession>A0A6A9QL34</accession>
<dbReference type="RefSeq" id="WP_054839170.1">
    <property type="nucleotide sequence ID" value="NZ_BBBY01000047.1"/>
</dbReference>
<dbReference type="Proteomes" id="UP000470772">
    <property type="component" value="Unassembled WGS sequence"/>
</dbReference>
<gene>
    <name evidence="1" type="ORF">GC250_05960</name>
</gene>
<proteinExistence type="predicted"/>
<dbReference type="AlphaFoldDB" id="A0A6A9QL34"/>
<dbReference type="EMBL" id="WGGD01000005">
    <property type="protein sequence ID" value="MUN28990.1"/>
    <property type="molecule type" value="Genomic_DNA"/>
</dbReference>
<name>A0A6A9QL34_SULME</name>
<reference evidence="1 2" key="1">
    <citation type="submission" date="2019-10" db="EMBL/GenBank/DDBJ databases">
        <title>Sequencing and Assembly of Multiple Reported Metal-Biooxidizing Members of the Extremely Thermoacidophilic Archaeal Family Sulfolobaceae.</title>
        <authorList>
            <person name="Counts J.A."/>
            <person name="Kelly R.M."/>
        </authorList>
    </citation>
    <scope>NUCLEOTIDE SEQUENCE [LARGE SCALE GENOMIC DNA]</scope>
    <source>
        <strain evidence="1 2">DSM 6482</strain>
    </source>
</reference>
<protein>
    <submittedName>
        <fullName evidence="1">Uncharacterized protein</fullName>
    </submittedName>
</protein>
<sequence length="146" mass="16876">MRVTIHYDDGKEEEIELQKQEVIRTEDGNVAHFKYVKISKEASVLVHIYLPTSESPTTKPVDVSREVEEKKISISRYNNVADDLISRARMFRPPSETCVYCGDIASNTFNGKKVCSSCFSQLSKHGERSEEFNKYLRNKTIHRWNS</sequence>
<organism evidence="1 2">
    <name type="scientific">Sulfuracidifex metallicus DSM 6482 = JCM 9184</name>
    <dbReference type="NCBI Taxonomy" id="523847"/>
    <lineage>
        <taxon>Archaea</taxon>
        <taxon>Thermoproteota</taxon>
        <taxon>Thermoprotei</taxon>
        <taxon>Sulfolobales</taxon>
        <taxon>Sulfolobaceae</taxon>
        <taxon>Sulfuracidifex</taxon>
    </lineage>
</organism>